<keyword evidence="2" id="KW-0813">Transport</keyword>
<evidence type="ECO:0000256" key="4">
    <source>
        <dbReference type="ARBA" id="ARBA00022982"/>
    </source>
</evidence>
<keyword evidence="5" id="KW-0408">Iron</keyword>
<dbReference type="InterPro" id="IPR002742">
    <property type="entry name" value="Desulfoferrodoxin_Fe-bd_dom"/>
</dbReference>
<dbReference type="InterPro" id="IPR036073">
    <property type="entry name" value="Desulfoferrodoxin_Fe-bd_dom_sf"/>
</dbReference>
<comment type="similarity">
    <text evidence="1">Belongs to the desulfoferrodoxin family.</text>
</comment>
<evidence type="ECO:0000256" key="5">
    <source>
        <dbReference type="ARBA" id="ARBA00023004"/>
    </source>
</evidence>
<dbReference type="EMBL" id="DVGB01000001">
    <property type="protein sequence ID" value="HIR00671.1"/>
    <property type="molecule type" value="Genomic_DNA"/>
</dbReference>
<protein>
    <submittedName>
        <fullName evidence="7">Desulfoferrodoxin</fullName>
    </submittedName>
</protein>
<dbReference type="GO" id="GO:0005506">
    <property type="term" value="F:iron ion binding"/>
    <property type="evidence" value="ECO:0007669"/>
    <property type="project" value="InterPro"/>
</dbReference>
<gene>
    <name evidence="7" type="ORF">IAA69_00110</name>
</gene>
<sequence length="126" mass="13618">MALKFYKCEHCGNIALKPYDKGVPLVCCGERMTELTANTVDAAVEKHVPVVTVDGASVHVAVGEVAHPMTEEHLITFIVLETKKGYQIAELTAADEPAADFAIAEGDEAVAAYEYCNLHGLWKAEL</sequence>
<evidence type="ECO:0000313" key="8">
    <source>
        <dbReference type="Proteomes" id="UP000824261"/>
    </source>
</evidence>
<dbReference type="Gene3D" id="2.60.40.730">
    <property type="entry name" value="SOR catalytic domain"/>
    <property type="match status" value="1"/>
</dbReference>
<dbReference type="PANTHER" id="PTHR36541:SF1">
    <property type="entry name" value="SUPEROXIDE REDUCTASE-RELATED"/>
    <property type="match status" value="1"/>
</dbReference>
<dbReference type="InterPro" id="IPR051233">
    <property type="entry name" value="Desulfoferrodoxin_SOR"/>
</dbReference>
<dbReference type="GO" id="GO:0050605">
    <property type="term" value="F:superoxide reductase activity"/>
    <property type="evidence" value="ECO:0007669"/>
    <property type="project" value="UniProtKB-EC"/>
</dbReference>
<reference evidence="7" key="2">
    <citation type="journal article" date="2021" name="PeerJ">
        <title>Extensive microbial diversity within the chicken gut microbiome revealed by metagenomics and culture.</title>
        <authorList>
            <person name="Gilroy R."/>
            <person name="Ravi A."/>
            <person name="Getino M."/>
            <person name="Pursley I."/>
            <person name="Horton D.L."/>
            <person name="Alikhan N.F."/>
            <person name="Baker D."/>
            <person name="Gharbi K."/>
            <person name="Hall N."/>
            <person name="Watson M."/>
            <person name="Adriaenssens E.M."/>
            <person name="Foster-Nyarko E."/>
            <person name="Jarju S."/>
            <person name="Secka A."/>
            <person name="Antonio M."/>
            <person name="Oren A."/>
            <person name="Chaudhuri R.R."/>
            <person name="La Ragione R."/>
            <person name="Hildebrand F."/>
            <person name="Pallen M.J."/>
        </authorList>
    </citation>
    <scope>NUCLEOTIDE SEQUENCE</scope>
    <source>
        <strain evidence="7">ChiGjej1B1-2707</strain>
    </source>
</reference>
<keyword evidence="4" id="KW-0249">Electron transport</keyword>
<evidence type="ECO:0000256" key="2">
    <source>
        <dbReference type="ARBA" id="ARBA00022448"/>
    </source>
</evidence>
<dbReference type="SUPFAM" id="SSF57802">
    <property type="entry name" value="Rubredoxin-like"/>
    <property type="match status" value="1"/>
</dbReference>
<evidence type="ECO:0000256" key="3">
    <source>
        <dbReference type="ARBA" id="ARBA00022723"/>
    </source>
</evidence>
<feature type="domain" description="Desulfoferrodoxin ferrous iron-binding" evidence="6">
    <location>
        <begin position="40"/>
        <end position="124"/>
    </location>
</feature>
<dbReference type="AlphaFoldDB" id="A0A9D1A0J1"/>
<dbReference type="SUPFAM" id="SSF49367">
    <property type="entry name" value="Superoxide reductase-like"/>
    <property type="match status" value="1"/>
</dbReference>
<evidence type="ECO:0000259" key="6">
    <source>
        <dbReference type="Pfam" id="PF01880"/>
    </source>
</evidence>
<name>A0A9D1A0J1_9ACTN</name>
<comment type="caution">
    <text evidence="7">The sequence shown here is derived from an EMBL/GenBank/DDBJ whole genome shotgun (WGS) entry which is preliminary data.</text>
</comment>
<dbReference type="Proteomes" id="UP000824261">
    <property type="component" value="Unassembled WGS sequence"/>
</dbReference>
<dbReference type="PANTHER" id="PTHR36541">
    <property type="entry name" value="SUPEROXIDE REDUCTASE-RELATED"/>
    <property type="match status" value="1"/>
</dbReference>
<organism evidence="7 8">
    <name type="scientific">Candidatus Aveggerthella stercoripullorum</name>
    <dbReference type="NCBI Taxonomy" id="2840688"/>
    <lineage>
        <taxon>Bacteria</taxon>
        <taxon>Bacillati</taxon>
        <taxon>Actinomycetota</taxon>
        <taxon>Coriobacteriia</taxon>
        <taxon>Eggerthellales</taxon>
        <taxon>Eggerthellaceae</taxon>
        <taxon>Eggerthellaceae incertae sedis</taxon>
        <taxon>Candidatus Aveggerthella</taxon>
    </lineage>
</organism>
<keyword evidence="3" id="KW-0479">Metal-binding</keyword>
<dbReference type="Pfam" id="PF01880">
    <property type="entry name" value="Desulfoferrodox"/>
    <property type="match status" value="1"/>
</dbReference>
<reference evidence="7" key="1">
    <citation type="submission" date="2020-10" db="EMBL/GenBank/DDBJ databases">
        <authorList>
            <person name="Gilroy R."/>
        </authorList>
    </citation>
    <scope>NUCLEOTIDE SEQUENCE</scope>
    <source>
        <strain evidence="7">ChiGjej1B1-2707</strain>
    </source>
</reference>
<evidence type="ECO:0000313" key="7">
    <source>
        <dbReference type="EMBL" id="HIR00671.1"/>
    </source>
</evidence>
<proteinExistence type="inferred from homology"/>
<accession>A0A9D1A0J1</accession>
<evidence type="ECO:0000256" key="1">
    <source>
        <dbReference type="ARBA" id="ARBA00005941"/>
    </source>
</evidence>